<evidence type="ECO:0000313" key="10">
    <source>
        <dbReference type="Proteomes" id="UP000193642"/>
    </source>
</evidence>
<organism evidence="9 10">
    <name type="scientific">Rhizoclosmatium globosum</name>
    <dbReference type="NCBI Taxonomy" id="329046"/>
    <lineage>
        <taxon>Eukaryota</taxon>
        <taxon>Fungi</taxon>
        <taxon>Fungi incertae sedis</taxon>
        <taxon>Chytridiomycota</taxon>
        <taxon>Chytridiomycota incertae sedis</taxon>
        <taxon>Chytridiomycetes</taxon>
        <taxon>Chytridiales</taxon>
        <taxon>Chytriomycetaceae</taxon>
        <taxon>Rhizoclosmatium</taxon>
    </lineage>
</organism>
<evidence type="ECO:0000313" key="9">
    <source>
        <dbReference type="EMBL" id="ORY45211.1"/>
    </source>
</evidence>
<dbReference type="Pfam" id="PF00240">
    <property type="entry name" value="ubiquitin"/>
    <property type="match status" value="1"/>
</dbReference>
<evidence type="ECO:0000256" key="6">
    <source>
        <dbReference type="RuleBase" id="RU366025"/>
    </source>
</evidence>
<dbReference type="GO" id="GO:0070628">
    <property type="term" value="F:proteasome binding"/>
    <property type="evidence" value="ECO:0007669"/>
    <property type="project" value="TreeGrafter"/>
</dbReference>
<dbReference type="SUPFAM" id="SSF54001">
    <property type="entry name" value="Cysteine proteinases"/>
    <property type="match status" value="1"/>
</dbReference>
<dbReference type="Gene3D" id="3.10.20.90">
    <property type="entry name" value="Phosphatidylinositol 3-kinase Catalytic Subunit, Chain A, domain 1"/>
    <property type="match status" value="1"/>
</dbReference>
<dbReference type="PROSITE" id="PS50235">
    <property type="entry name" value="USP_3"/>
    <property type="match status" value="1"/>
</dbReference>
<comment type="similarity">
    <text evidence="6">Belongs to the peptidase C19 family.</text>
</comment>
<dbReference type="OrthoDB" id="333239at2759"/>
<keyword evidence="5 6" id="KW-0788">Thiol protease</keyword>
<feature type="domain" description="Ubiquitin-like" evidence="7">
    <location>
        <begin position="2"/>
        <end position="71"/>
    </location>
</feature>
<dbReference type="Pfam" id="PF00443">
    <property type="entry name" value="UCH"/>
    <property type="match status" value="1"/>
</dbReference>
<comment type="catalytic activity">
    <reaction evidence="1 6">
        <text>Thiol-dependent hydrolysis of ester, thioester, amide, peptide and isopeptide bonds formed by the C-terminal Gly of ubiquitin (a 76-residue protein attached to proteins as an intracellular targeting signal).</text>
        <dbReference type="EC" id="3.4.19.12"/>
    </reaction>
</comment>
<dbReference type="PROSITE" id="PS00973">
    <property type="entry name" value="USP_2"/>
    <property type="match status" value="1"/>
</dbReference>
<dbReference type="PROSITE" id="PS50053">
    <property type="entry name" value="UBIQUITIN_2"/>
    <property type="match status" value="1"/>
</dbReference>
<evidence type="ECO:0000259" key="8">
    <source>
        <dbReference type="PROSITE" id="PS50235"/>
    </source>
</evidence>
<dbReference type="InterPro" id="IPR044635">
    <property type="entry name" value="UBP14-like"/>
</dbReference>
<dbReference type="GO" id="GO:0016579">
    <property type="term" value="P:protein deubiquitination"/>
    <property type="evidence" value="ECO:0007669"/>
    <property type="project" value="InterPro"/>
</dbReference>
<dbReference type="Gene3D" id="3.90.70.10">
    <property type="entry name" value="Cysteine proteinases"/>
    <property type="match status" value="1"/>
</dbReference>
<feature type="domain" description="USP" evidence="8">
    <location>
        <begin position="104"/>
        <end position="480"/>
    </location>
</feature>
<dbReference type="InterPro" id="IPR029071">
    <property type="entry name" value="Ubiquitin-like_domsf"/>
</dbReference>
<dbReference type="GO" id="GO:0004843">
    <property type="term" value="F:cysteine-type deubiquitinase activity"/>
    <property type="evidence" value="ECO:0007669"/>
    <property type="project" value="UniProtKB-UniRule"/>
</dbReference>
<dbReference type="EC" id="3.4.19.12" evidence="6"/>
<evidence type="ECO:0000259" key="7">
    <source>
        <dbReference type="PROSITE" id="PS50053"/>
    </source>
</evidence>
<gene>
    <name evidence="9" type="ORF">BCR33DRAFT_757983</name>
</gene>
<dbReference type="SUPFAM" id="SSF54236">
    <property type="entry name" value="Ubiquitin-like"/>
    <property type="match status" value="1"/>
</dbReference>
<dbReference type="SMART" id="SM00213">
    <property type="entry name" value="UBQ"/>
    <property type="match status" value="1"/>
</dbReference>
<dbReference type="PANTHER" id="PTHR43982:SF1">
    <property type="entry name" value="UBIQUITIN CARBOXYL-TERMINAL HYDROLASE 14"/>
    <property type="match status" value="1"/>
</dbReference>
<accession>A0A1Y2CDR5</accession>
<proteinExistence type="inferred from homology"/>
<dbReference type="InterPro" id="IPR000626">
    <property type="entry name" value="Ubiquitin-like_dom"/>
</dbReference>
<evidence type="ECO:0000256" key="1">
    <source>
        <dbReference type="ARBA" id="ARBA00000707"/>
    </source>
</evidence>
<dbReference type="AlphaFoldDB" id="A0A1Y2CDR5"/>
<sequence length="480" mass="52531">MVKVSVKWAGKKFDDIEVDVSQPGLVFKSQLFALTAVEPDRQKILIKGGTLKDDTDMASIGLKEGQVLMMMGTAGELPKAPPAPIQFVEDLTDTQLAKALKVPAGLTNLGNTCYMNATLQCLRAVPELQESIKGLSASFNQDARSNLVKSMGSLYTQLENSGDAVTPLVFLQVLRSNFQQFAEMNNQGFMQQDAEECWGEILSALADKAPGFSTSGDIDPSKKFIEQYFTGETISTMTCVDAPTEPPKVEVGTFRQLKANIGSGVSTYMLTDLESNFVETIEKNSETLGRTATYKKTTKITRLPAYLTVNFVRFQWKASERIKAKILKRVKFPFELDVSSLCDIRLLEKLSPAKLHLKKLEEEKAAAKKAQKAGTNSSAMDVDDGVDPDAVAQQAIMASLSIDPSLANDVGCNVSGQYELVAVLTHVGRGANSGHYIGWMKNAKGEWWKFDDDTVSMVNEEEITKLEGGGGKSSVYYDLY</sequence>
<evidence type="ECO:0000256" key="4">
    <source>
        <dbReference type="ARBA" id="ARBA00022801"/>
    </source>
</evidence>
<evidence type="ECO:0000256" key="5">
    <source>
        <dbReference type="ARBA" id="ARBA00022807"/>
    </source>
</evidence>
<dbReference type="GO" id="GO:0043161">
    <property type="term" value="P:proteasome-mediated ubiquitin-dependent protein catabolic process"/>
    <property type="evidence" value="ECO:0007669"/>
    <property type="project" value="InterPro"/>
</dbReference>
<keyword evidence="3 6" id="KW-0833">Ubl conjugation pathway</keyword>
<dbReference type="InterPro" id="IPR001394">
    <property type="entry name" value="Peptidase_C19_UCH"/>
</dbReference>
<dbReference type="STRING" id="329046.A0A1Y2CDR5"/>
<reference evidence="9 10" key="1">
    <citation type="submission" date="2016-07" db="EMBL/GenBank/DDBJ databases">
        <title>Pervasive Adenine N6-methylation of Active Genes in Fungi.</title>
        <authorList>
            <consortium name="DOE Joint Genome Institute"/>
            <person name="Mondo S.J."/>
            <person name="Dannebaum R.O."/>
            <person name="Kuo R.C."/>
            <person name="Labutti K."/>
            <person name="Haridas S."/>
            <person name="Kuo A."/>
            <person name="Salamov A."/>
            <person name="Ahrendt S.R."/>
            <person name="Lipzen A."/>
            <person name="Sullivan W."/>
            <person name="Andreopoulos W.B."/>
            <person name="Clum A."/>
            <person name="Lindquist E."/>
            <person name="Daum C."/>
            <person name="Ramamoorthy G.K."/>
            <person name="Gryganskyi A."/>
            <person name="Culley D."/>
            <person name="Magnuson J.K."/>
            <person name="James T.Y."/>
            <person name="O'Malley M.A."/>
            <person name="Stajich J.E."/>
            <person name="Spatafora J.W."/>
            <person name="Visel A."/>
            <person name="Grigoriev I.V."/>
        </authorList>
    </citation>
    <scope>NUCLEOTIDE SEQUENCE [LARGE SCALE GENOMIC DNA]</scope>
    <source>
        <strain evidence="9 10">JEL800</strain>
    </source>
</reference>
<dbReference type="Proteomes" id="UP000193642">
    <property type="component" value="Unassembled WGS sequence"/>
</dbReference>
<dbReference type="PROSITE" id="PS00972">
    <property type="entry name" value="USP_1"/>
    <property type="match status" value="1"/>
</dbReference>
<dbReference type="CDD" id="cd02657">
    <property type="entry name" value="Peptidase_C19A"/>
    <property type="match status" value="1"/>
</dbReference>
<keyword evidence="4 6" id="KW-0378">Hydrolase</keyword>
<name>A0A1Y2CDR5_9FUNG</name>
<keyword evidence="2 6" id="KW-0645">Protease</keyword>
<protein>
    <recommendedName>
        <fullName evidence="6">Ubiquitin carboxyl-terminal hydrolase</fullName>
        <ecNumber evidence="6">3.4.19.12</ecNumber>
    </recommendedName>
</protein>
<dbReference type="InterPro" id="IPR018200">
    <property type="entry name" value="USP_CS"/>
</dbReference>
<evidence type="ECO:0000256" key="2">
    <source>
        <dbReference type="ARBA" id="ARBA00022670"/>
    </source>
</evidence>
<dbReference type="CDD" id="cd16104">
    <property type="entry name" value="Ubl_USP14_like"/>
    <property type="match status" value="1"/>
</dbReference>
<dbReference type="EMBL" id="MCGO01000020">
    <property type="protein sequence ID" value="ORY45211.1"/>
    <property type="molecule type" value="Genomic_DNA"/>
</dbReference>
<dbReference type="InterPro" id="IPR028889">
    <property type="entry name" value="USP"/>
</dbReference>
<dbReference type="GO" id="GO:0061136">
    <property type="term" value="P:regulation of proteasomal protein catabolic process"/>
    <property type="evidence" value="ECO:0007669"/>
    <property type="project" value="TreeGrafter"/>
</dbReference>
<dbReference type="InterPro" id="IPR038765">
    <property type="entry name" value="Papain-like_cys_pep_sf"/>
</dbReference>
<keyword evidence="10" id="KW-1185">Reference proteome</keyword>
<dbReference type="PANTHER" id="PTHR43982">
    <property type="entry name" value="UBIQUITIN CARBOXYL-TERMINAL HYDROLASE"/>
    <property type="match status" value="1"/>
</dbReference>
<evidence type="ECO:0000256" key="3">
    <source>
        <dbReference type="ARBA" id="ARBA00022786"/>
    </source>
</evidence>
<comment type="caution">
    <text evidence="9">The sequence shown here is derived from an EMBL/GenBank/DDBJ whole genome shotgun (WGS) entry which is preliminary data.</text>
</comment>